<evidence type="ECO:0000256" key="4">
    <source>
        <dbReference type="ARBA" id="ARBA00023136"/>
    </source>
</evidence>
<keyword evidence="5" id="KW-0564">Palmitate</keyword>
<keyword evidence="6" id="KW-0998">Cell outer membrane</keyword>
<accession>A0A015VX76</accession>
<evidence type="ECO:0000256" key="2">
    <source>
        <dbReference type="ARBA" id="ARBA00007248"/>
    </source>
</evidence>
<keyword evidence="4" id="KW-0472">Membrane</keyword>
<keyword evidence="3" id="KW-0732">Signal</keyword>
<name>A0A015VX76_BACFG</name>
<evidence type="ECO:0000256" key="7">
    <source>
        <dbReference type="ARBA" id="ARBA00023288"/>
    </source>
</evidence>
<dbReference type="GO" id="GO:0009279">
    <property type="term" value="C:cell outer membrane"/>
    <property type="evidence" value="ECO:0007669"/>
    <property type="project" value="UniProtKB-SubCell"/>
</dbReference>
<dbReference type="AlphaFoldDB" id="A0A015VX76"/>
<comment type="subcellular location">
    <subcellularLocation>
        <location evidence="1">Cell outer membrane</location>
    </subcellularLocation>
</comment>
<comment type="similarity">
    <text evidence="2">Belongs to the bacteroidetes fimbrillin superfamily. FimB/Mfa2 family.</text>
</comment>
<dbReference type="PROSITE" id="PS51257">
    <property type="entry name" value="PROKAR_LIPOPROTEIN"/>
    <property type="match status" value="1"/>
</dbReference>
<dbReference type="Pfam" id="PF08842">
    <property type="entry name" value="Mfa2"/>
    <property type="match status" value="1"/>
</dbReference>
<dbReference type="PATRIC" id="fig|1339315.3.peg.4100"/>
<dbReference type="EMBL" id="JGCY01000390">
    <property type="protein sequence ID" value="EXY72810.1"/>
    <property type="molecule type" value="Genomic_DNA"/>
</dbReference>
<proteinExistence type="inferred from homology"/>
<evidence type="ECO:0000256" key="3">
    <source>
        <dbReference type="ARBA" id="ARBA00022729"/>
    </source>
</evidence>
<gene>
    <name evidence="8" type="ORF">M124_3440</name>
</gene>
<dbReference type="Proteomes" id="UP000020529">
    <property type="component" value="Unassembled WGS sequence"/>
</dbReference>
<dbReference type="RefSeq" id="WP_008661736.1">
    <property type="nucleotide sequence ID" value="NZ_JGCY01000390.1"/>
</dbReference>
<evidence type="ECO:0000313" key="8">
    <source>
        <dbReference type="EMBL" id="EXY72810.1"/>
    </source>
</evidence>
<reference evidence="8 9" key="1">
    <citation type="submission" date="2014-02" db="EMBL/GenBank/DDBJ databases">
        <authorList>
            <person name="Sears C."/>
            <person name="Carroll K."/>
            <person name="Sack B.R."/>
            <person name="Qadri F."/>
            <person name="Myers L.L."/>
            <person name="Chung G.-T."/>
            <person name="Escheverria P."/>
            <person name="Fraser C.M."/>
            <person name="Sadzewicz L."/>
            <person name="Shefchek K.A."/>
            <person name="Tallon L."/>
            <person name="Das S.P."/>
            <person name="Daugherty S."/>
            <person name="Mongodin E.F."/>
        </authorList>
    </citation>
    <scope>NUCLEOTIDE SEQUENCE [LARGE SCALE GENOMIC DNA]</scope>
    <source>
        <strain evidence="9">3988T(B)14</strain>
    </source>
</reference>
<protein>
    <submittedName>
        <fullName evidence="8">Fimbrillin-A associated anchor s Mfa1 and Mfa2 family protein</fullName>
    </submittedName>
</protein>
<sequence>MRKNRLLIVLFTGVAVLLSLASCTYDYFEDETNYQVFVPEVLNKTVSDCRVLVYNDAGTLVGARYATSPWDKDPRMEAGLFSFRLTPGEYKVYCYTNTDSLTFVDGQHLDASAFILKSSSTGPNRYVQPSDILFQKFVPAIVHPGILQTDTAALERYTGRITVRFKKFPGNVSHIKKVQLLAEGAPVMQYLKNDTLTGRLTPEDKMFHFGTLPVQEKADVLEVDHRFIPSVENEPMRLNYTFLDENGAVINHLPVEVTERETGLPLRLLHGKRIIIEIESYTVIKISVVGWNEDIESGDTDME</sequence>
<evidence type="ECO:0000256" key="5">
    <source>
        <dbReference type="ARBA" id="ARBA00023139"/>
    </source>
</evidence>
<organism evidence="8 9">
    <name type="scientific">Bacteroides fragilis str. 3988T(B)14</name>
    <dbReference type="NCBI Taxonomy" id="1339315"/>
    <lineage>
        <taxon>Bacteria</taxon>
        <taxon>Pseudomonadati</taxon>
        <taxon>Bacteroidota</taxon>
        <taxon>Bacteroidia</taxon>
        <taxon>Bacteroidales</taxon>
        <taxon>Bacteroidaceae</taxon>
        <taxon>Bacteroides</taxon>
    </lineage>
</organism>
<evidence type="ECO:0000256" key="1">
    <source>
        <dbReference type="ARBA" id="ARBA00004442"/>
    </source>
</evidence>
<evidence type="ECO:0000256" key="6">
    <source>
        <dbReference type="ARBA" id="ARBA00023237"/>
    </source>
</evidence>
<keyword evidence="7" id="KW-0449">Lipoprotein</keyword>
<comment type="caution">
    <text evidence="8">The sequence shown here is derived from an EMBL/GenBank/DDBJ whole genome shotgun (WGS) entry which is preliminary data.</text>
</comment>
<dbReference type="InterPro" id="IPR014941">
    <property type="entry name" value="FimB/Mfa2/Mfa3"/>
</dbReference>
<evidence type="ECO:0000313" key="9">
    <source>
        <dbReference type="Proteomes" id="UP000020529"/>
    </source>
</evidence>